<proteinExistence type="predicted"/>
<organism evidence="1">
    <name type="scientific">marine sediment metagenome</name>
    <dbReference type="NCBI Taxonomy" id="412755"/>
    <lineage>
        <taxon>unclassified sequences</taxon>
        <taxon>metagenomes</taxon>
        <taxon>ecological metagenomes</taxon>
    </lineage>
</organism>
<dbReference type="AlphaFoldDB" id="X1VML5"/>
<dbReference type="EMBL" id="BARW01036824">
    <property type="protein sequence ID" value="GAJ20847.1"/>
    <property type="molecule type" value="Genomic_DNA"/>
</dbReference>
<sequence length="150" mass="17025">MGGGAWKTLGKYIGDERWYNVSYIYSMQRGFSLQQDDACGWSGDGEWGYGSNGWFSAYYALTQLGNLPVVRFRVVFTSNSEYQNDGFAFDDIRISNDPAGIDEGKEWLSDVRIYPNPNEGKFRLVYNGERDVRLLGTSSSFSQPSVEEYL</sequence>
<evidence type="ECO:0000313" key="1">
    <source>
        <dbReference type="EMBL" id="GAJ20847.1"/>
    </source>
</evidence>
<comment type="caution">
    <text evidence="1">The sequence shown here is derived from an EMBL/GenBank/DDBJ whole genome shotgun (WGS) entry which is preliminary data.</text>
</comment>
<accession>X1VML5</accession>
<protein>
    <submittedName>
        <fullName evidence="1">Uncharacterized protein</fullName>
    </submittedName>
</protein>
<name>X1VML5_9ZZZZ</name>
<reference evidence="1" key="1">
    <citation type="journal article" date="2014" name="Front. Microbiol.">
        <title>High frequency of phylogenetically diverse reductive dehalogenase-homologous genes in deep subseafloor sedimentary metagenomes.</title>
        <authorList>
            <person name="Kawai M."/>
            <person name="Futagami T."/>
            <person name="Toyoda A."/>
            <person name="Takaki Y."/>
            <person name="Nishi S."/>
            <person name="Hori S."/>
            <person name="Arai W."/>
            <person name="Tsubouchi T."/>
            <person name="Morono Y."/>
            <person name="Uchiyama I."/>
            <person name="Ito T."/>
            <person name="Fujiyama A."/>
            <person name="Inagaki F."/>
            <person name="Takami H."/>
        </authorList>
    </citation>
    <scope>NUCLEOTIDE SEQUENCE</scope>
    <source>
        <strain evidence="1">Expedition CK06-06</strain>
    </source>
</reference>
<gene>
    <name evidence="1" type="ORF">S12H4_57049</name>
</gene>